<feature type="signal peptide" evidence="2">
    <location>
        <begin position="1"/>
        <end position="17"/>
    </location>
</feature>
<keyword evidence="4" id="KW-1185">Reference proteome</keyword>
<accession>A0A6A6GG03</accession>
<protein>
    <recommendedName>
        <fullName evidence="5">CBM1 domain-containing protein</fullName>
    </recommendedName>
</protein>
<sequence length="311" mass="33743">MRFLLASLTTLATVAIAAEVEQDVQEDGSQSPMTIKDRASAVSSVLKAMQSMKPSTTAPALATTTAIVDTTILTTTKKKPVKTTKKKPAKKTTKKKKKAAKTNKKAAVATPKIRIVQTGVDAPVTTEPANLQKRQQQTMQPWAGCGAGSPVTSTYDCVNGWACVSANAFYYQCLSATSSSAASRTTSATVTTTTAAAAAAVVTPTVDGWGACGVGSPVTQTYDCNSKCIEQQDYNGLNLGDHHICHYFVRPLFRHYFCTGIKLDKLQFAFCLVIRSHIFDRYLIHFVLGCVYHHNSCCHRDDIYRRGFDDH</sequence>
<evidence type="ECO:0000313" key="3">
    <source>
        <dbReference type="EMBL" id="KAF2224642.1"/>
    </source>
</evidence>
<evidence type="ECO:0000256" key="1">
    <source>
        <dbReference type="SAM" id="MobiDB-lite"/>
    </source>
</evidence>
<evidence type="ECO:0000256" key="2">
    <source>
        <dbReference type="SAM" id="SignalP"/>
    </source>
</evidence>
<dbReference type="AlphaFoldDB" id="A0A6A6GG03"/>
<proteinExistence type="predicted"/>
<feature type="region of interest" description="Disordered" evidence="1">
    <location>
        <begin position="79"/>
        <end position="104"/>
    </location>
</feature>
<evidence type="ECO:0000313" key="4">
    <source>
        <dbReference type="Proteomes" id="UP000799538"/>
    </source>
</evidence>
<gene>
    <name evidence="3" type="ORF">BDZ85DRAFT_279875</name>
</gene>
<dbReference type="Proteomes" id="UP000799538">
    <property type="component" value="Unassembled WGS sequence"/>
</dbReference>
<organism evidence="3 4">
    <name type="scientific">Elsinoe ampelina</name>
    <dbReference type="NCBI Taxonomy" id="302913"/>
    <lineage>
        <taxon>Eukaryota</taxon>
        <taxon>Fungi</taxon>
        <taxon>Dikarya</taxon>
        <taxon>Ascomycota</taxon>
        <taxon>Pezizomycotina</taxon>
        <taxon>Dothideomycetes</taxon>
        <taxon>Dothideomycetidae</taxon>
        <taxon>Myriangiales</taxon>
        <taxon>Elsinoaceae</taxon>
        <taxon>Elsinoe</taxon>
    </lineage>
</organism>
<feature type="chain" id="PRO_5025513506" description="CBM1 domain-containing protein" evidence="2">
    <location>
        <begin position="18"/>
        <end position="311"/>
    </location>
</feature>
<dbReference type="EMBL" id="ML992504">
    <property type="protein sequence ID" value="KAF2224642.1"/>
    <property type="molecule type" value="Genomic_DNA"/>
</dbReference>
<keyword evidence="2" id="KW-0732">Signal</keyword>
<name>A0A6A6GG03_9PEZI</name>
<evidence type="ECO:0008006" key="5">
    <source>
        <dbReference type="Google" id="ProtNLM"/>
    </source>
</evidence>
<reference evidence="4" key="1">
    <citation type="journal article" date="2020" name="Stud. Mycol.">
        <title>101 Dothideomycetes genomes: A test case for predicting lifestyles and emergence of pathogens.</title>
        <authorList>
            <person name="Haridas S."/>
            <person name="Albert R."/>
            <person name="Binder M."/>
            <person name="Bloem J."/>
            <person name="LaButti K."/>
            <person name="Salamov A."/>
            <person name="Andreopoulos B."/>
            <person name="Baker S."/>
            <person name="Barry K."/>
            <person name="Bills G."/>
            <person name="Bluhm B."/>
            <person name="Cannon C."/>
            <person name="Castanera R."/>
            <person name="Culley D."/>
            <person name="Daum C."/>
            <person name="Ezra D."/>
            <person name="Gonzalez J."/>
            <person name="Henrissat B."/>
            <person name="Kuo A."/>
            <person name="Liang C."/>
            <person name="Lipzen A."/>
            <person name="Lutzoni F."/>
            <person name="Magnuson J."/>
            <person name="Mondo S."/>
            <person name="Nolan M."/>
            <person name="Ohm R."/>
            <person name="Pangilinan J."/>
            <person name="Park H.-J."/>
            <person name="Ramirez L."/>
            <person name="Alfaro M."/>
            <person name="Sun H."/>
            <person name="Tritt A."/>
            <person name="Yoshinaga Y."/>
            <person name="Zwiers L.-H."/>
            <person name="Turgeon B."/>
            <person name="Goodwin S."/>
            <person name="Spatafora J."/>
            <person name="Crous P."/>
            <person name="Grigoriev I."/>
        </authorList>
    </citation>
    <scope>NUCLEOTIDE SEQUENCE [LARGE SCALE GENOMIC DNA]</scope>
    <source>
        <strain evidence="4">CECT 20119</strain>
    </source>
</reference>